<proteinExistence type="predicted"/>
<sequence>VGAKTATTPVARRSGATRSTAWRVATLALAAPRAFGTRALTSSVASTPPAASTRACCRGRRRSQTECRVAILLPATTCRAHRVPSAQWRLPRGRAPSASASTT</sequence>
<dbReference type="EMBL" id="CAUYUJ010001452">
    <property type="protein sequence ID" value="CAK0796044.1"/>
    <property type="molecule type" value="Genomic_DNA"/>
</dbReference>
<organism evidence="1 2">
    <name type="scientific">Prorocentrum cordatum</name>
    <dbReference type="NCBI Taxonomy" id="2364126"/>
    <lineage>
        <taxon>Eukaryota</taxon>
        <taxon>Sar</taxon>
        <taxon>Alveolata</taxon>
        <taxon>Dinophyceae</taxon>
        <taxon>Prorocentrales</taxon>
        <taxon>Prorocentraceae</taxon>
        <taxon>Prorocentrum</taxon>
    </lineage>
</organism>
<name>A0ABN9PVF9_9DINO</name>
<dbReference type="Proteomes" id="UP001189429">
    <property type="component" value="Unassembled WGS sequence"/>
</dbReference>
<gene>
    <name evidence="1" type="ORF">PCOR1329_LOCUS5527</name>
</gene>
<feature type="non-terminal residue" evidence="1">
    <location>
        <position position="103"/>
    </location>
</feature>
<evidence type="ECO:0000313" key="1">
    <source>
        <dbReference type="EMBL" id="CAK0796044.1"/>
    </source>
</evidence>
<reference evidence="1" key="1">
    <citation type="submission" date="2023-10" db="EMBL/GenBank/DDBJ databases">
        <authorList>
            <person name="Chen Y."/>
            <person name="Shah S."/>
            <person name="Dougan E. K."/>
            <person name="Thang M."/>
            <person name="Chan C."/>
        </authorList>
    </citation>
    <scope>NUCLEOTIDE SEQUENCE [LARGE SCALE GENOMIC DNA]</scope>
</reference>
<feature type="non-terminal residue" evidence="1">
    <location>
        <position position="1"/>
    </location>
</feature>
<comment type="caution">
    <text evidence="1">The sequence shown here is derived from an EMBL/GenBank/DDBJ whole genome shotgun (WGS) entry which is preliminary data.</text>
</comment>
<protein>
    <submittedName>
        <fullName evidence="1">Uncharacterized protein</fullName>
    </submittedName>
</protein>
<accession>A0ABN9PVF9</accession>
<keyword evidence="2" id="KW-1185">Reference proteome</keyword>
<evidence type="ECO:0000313" key="2">
    <source>
        <dbReference type="Proteomes" id="UP001189429"/>
    </source>
</evidence>